<dbReference type="RefSeq" id="WP_227929258.1">
    <property type="nucleotide sequence ID" value="NZ_JAJFZT010000008.1"/>
</dbReference>
<sequence length="91" mass="10338">MLALFREAFTRTRPRVPLDDFHAMTDSFLTRLRMDSVQLREDWTGRNYADDWVARRFLPGRARTGSSSTNSPNPPPASSPTWTASAAARPR</sequence>
<feature type="region of interest" description="Disordered" evidence="1">
    <location>
        <begin position="61"/>
        <end position="91"/>
    </location>
</feature>
<name>A0A9X1M9R5_9MICC</name>
<feature type="compositionally biased region" description="Low complexity" evidence="1">
    <location>
        <begin position="79"/>
        <end position="91"/>
    </location>
</feature>
<organism evidence="2 3">
    <name type="scientific">Arthrobacter zhangbolii</name>
    <dbReference type="NCBI Taxonomy" id="2886936"/>
    <lineage>
        <taxon>Bacteria</taxon>
        <taxon>Bacillati</taxon>
        <taxon>Actinomycetota</taxon>
        <taxon>Actinomycetes</taxon>
        <taxon>Micrococcales</taxon>
        <taxon>Micrococcaceae</taxon>
        <taxon>Arthrobacter</taxon>
    </lineage>
</organism>
<dbReference type="AlphaFoldDB" id="A0A9X1M9R5"/>
<dbReference type="Proteomes" id="UP001155145">
    <property type="component" value="Unassembled WGS sequence"/>
</dbReference>
<accession>A0A9X1M9R5</accession>
<gene>
    <name evidence="2" type="ORF">LJ755_12260</name>
</gene>
<evidence type="ECO:0000313" key="3">
    <source>
        <dbReference type="Proteomes" id="UP001155145"/>
    </source>
</evidence>
<reference evidence="2" key="1">
    <citation type="submission" date="2021-10" db="EMBL/GenBank/DDBJ databases">
        <title>Novel species in genus Arthrobacter.</title>
        <authorList>
            <person name="Liu Y."/>
        </authorList>
    </citation>
    <scope>NUCLEOTIDE SEQUENCE</scope>
    <source>
        <strain evidence="2">Zg-Y462</strain>
    </source>
</reference>
<dbReference type="EMBL" id="JAJFZT010000008">
    <property type="protein sequence ID" value="MCC3273500.1"/>
    <property type="molecule type" value="Genomic_DNA"/>
</dbReference>
<evidence type="ECO:0000313" key="2">
    <source>
        <dbReference type="EMBL" id="MCC3273500.1"/>
    </source>
</evidence>
<proteinExistence type="predicted"/>
<evidence type="ECO:0000256" key="1">
    <source>
        <dbReference type="SAM" id="MobiDB-lite"/>
    </source>
</evidence>
<protein>
    <submittedName>
        <fullName evidence="2">DUF3375 domain-containing protein</fullName>
    </submittedName>
</protein>
<comment type="caution">
    <text evidence="2">The sequence shown here is derived from an EMBL/GenBank/DDBJ whole genome shotgun (WGS) entry which is preliminary data.</text>
</comment>